<gene>
    <name evidence="1" type="ORF">CKO45_04015</name>
</gene>
<dbReference type="EMBL" id="NRSG01000016">
    <property type="protein sequence ID" value="MBK1657395.1"/>
    <property type="molecule type" value="Genomic_DNA"/>
</dbReference>
<evidence type="ECO:0000313" key="1">
    <source>
        <dbReference type="EMBL" id="MBK1657395.1"/>
    </source>
</evidence>
<evidence type="ECO:0000313" key="2">
    <source>
        <dbReference type="Proteomes" id="UP000697995"/>
    </source>
</evidence>
<sequence>MTAEEFRLAARAGPTPPEGLAGPLAALWWDARGDWDRAHGAAQAGEDAASAWVHAYLHRREGDLANADYWYRRAGRRRPADPLEAEWAAIAVALLAA</sequence>
<comment type="caution">
    <text evidence="1">The sequence shown here is derived from an EMBL/GenBank/DDBJ whole genome shotgun (WGS) entry which is preliminary data.</text>
</comment>
<dbReference type="Proteomes" id="UP000697995">
    <property type="component" value="Unassembled WGS sequence"/>
</dbReference>
<protein>
    <submittedName>
        <fullName evidence="1">Uncharacterized protein</fullName>
    </submittedName>
</protein>
<organism evidence="1 2">
    <name type="scientific">Paracraurococcus ruber</name>
    <dbReference type="NCBI Taxonomy" id="77675"/>
    <lineage>
        <taxon>Bacteria</taxon>
        <taxon>Pseudomonadati</taxon>
        <taxon>Pseudomonadota</taxon>
        <taxon>Alphaproteobacteria</taxon>
        <taxon>Acetobacterales</taxon>
        <taxon>Roseomonadaceae</taxon>
        <taxon>Paracraurococcus</taxon>
    </lineage>
</organism>
<proteinExistence type="predicted"/>
<name>A0ABS1CSV4_9PROT</name>
<accession>A0ABS1CSV4</accession>
<keyword evidence="2" id="KW-1185">Reference proteome</keyword>
<dbReference type="RefSeq" id="WP_133218963.1">
    <property type="nucleotide sequence ID" value="NZ_NRSG01000016.1"/>
</dbReference>
<reference evidence="1 2" key="1">
    <citation type="journal article" date="2020" name="Microorganisms">
        <title>Osmotic Adaptation and Compatible Solute Biosynthesis of Phototrophic Bacteria as Revealed from Genome Analyses.</title>
        <authorList>
            <person name="Imhoff J.F."/>
            <person name="Rahn T."/>
            <person name="Kunzel S."/>
            <person name="Keller A."/>
            <person name="Neulinger S.C."/>
        </authorList>
    </citation>
    <scope>NUCLEOTIDE SEQUENCE [LARGE SCALE GENOMIC DNA]</scope>
    <source>
        <strain evidence="1 2">DSM 15382</strain>
    </source>
</reference>